<evidence type="ECO:0008006" key="3">
    <source>
        <dbReference type="Google" id="ProtNLM"/>
    </source>
</evidence>
<name>A0ABM7X3T5_9BACT</name>
<proteinExistence type="predicted"/>
<reference evidence="2" key="1">
    <citation type="journal article" date="2022" name="Int. J. Syst. Evol. Microbiol.">
        <title>Anaeromyxobacter oryzae sp. nov., Anaeromyxobacter diazotrophicus sp. nov. and Anaeromyxobacter paludicola sp. nov., isolated from paddy soils.</title>
        <authorList>
            <person name="Itoh H."/>
            <person name="Xu Z."/>
            <person name="Mise K."/>
            <person name="Masuda Y."/>
            <person name="Ushijima N."/>
            <person name="Hayakawa C."/>
            <person name="Shiratori Y."/>
            <person name="Senoo K."/>
        </authorList>
    </citation>
    <scope>NUCLEOTIDE SEQUENCE [LARGE SCALE GENOMIC DNA]</scope>
    <source>
        <strain evidence="2">Red232</strain>
    </source>
</reference>
<dbReference type="Pfam" id="PF05258">
    <property type="entry name" value="DciA"/>
    <property type="match status" value="1"/>
</dbReference>
<protein>
    <recommendedName>
        <fullName evidence="3">DUF721 domain-containing protein</fullName>
    </recommendedName>
</protein>
<evidence type="ECO:0000313" key="1">
    <source>
        <dbReference type="EMBL" id="BDG06458.1"/>
    </source>
</evidence>
<dbReference type="EMBL" id="AP025591">
    <property type="protein sequence ID" value="BDG06458.1"/>
    <property type="molecule type" value="Genomic_DNA"/>
</dbReference>
<evidence type="ECO:0000313" key="2">
    <source>
        <dbReference type="Proteomes" id="UP001162891"/>
    </source>
</evidence>
<dbReference type="RefSeq" id="WP_248356421.1">
    <property type="nucleotide sequence ID" value="NZ_AP025591.1"/>
</dbReference>
<accession>A0ABM7X3T5</accession>
<keyword evidence="2" id="KW-1185">Reference proteome</keyword>
<dbReference type="Proteomes" id="UP001162891">
    <property type="component" value="Chromosome"/>
</dbReference>
<gene>
    <name evidence="1" type="ORF">AMOR_54540</name>
</gene>
<organism evidence="1 2">
    <name type="scientific">Anaeromyxobacter oryzae</name>
    <dbReference type="NCBI Taxonomy" id="2918170"/>
    <lineage>
        <taxon>Bacteria</taxon>
        <taxon>Pseudomonadati</taxon>
        <taxon>Myxococcota</taxon>
        <taxon>Myxococcia</taxon>
        <taxon>Myxococcales</taxon>
        <taxon>Cystobacterineae</taxon>
        <taxon>Anaeromyxobacteraceae</taxon>
        <taxon>Anaeromyxobacter</taxon>
    </lineage>
</organism>
<sequence length="98" mass="10531">MRGRRKTAAAALAEILGRRPEAQAPALAAAFADACGPRLAREASMRGLMRDGRLLVLVRSDAWAAQLVANEAMVCDRVNARLGRKIALGLDVRVDPPR</sequence>
<dbReference type="InterPro" id="IPR007922">
    <property type="entry name" value="DciA-like"/>
</dbReference>